<dbReference type="PANTHER" id="PTHR38792:SF3">
    <property type="entry name" value="BNR_ASP-BOX REPEAT DOMAIN PROTEIN (AFU_ORTHOLOGUE AFUA_7G06430)-RELATED"/>
    <property type="match status" value="1"/>
</dbReference>
<feature type="signal peptide" evidence="1">
    <location>
        <begin position="1"/>
        <end position="18"/>
    </location>
</feature>
<keyword evidence="3" id="KW-1185">Reference proteome</keyword>
<feature type="chain" id="PRO_5040169052" evidence="1">
    <location>
        <begin position="19"/>
        <end position="379"/>
    </location>
</feature>
<protein>
    <submittedName>
        <fullName evidence="2">Sialidase</fullName>
    </submittedName>
</protein>
<reference evidence="2 3" key="1">
    <citation type="journal article" date="2021" name="Nat. Commun.">
        <title>Genetic determinants of endophytism in the Arabidopsis root mycobiome.</title>
        <authorList>
            <person name="Mesny F."/>
            <person name="Miyauchi S."/>
            <person name="Thiergart T."/>
            <person name="Pickel B."/>
            <person name="Atanasova L."/>
            <person name="Karlsson M."/>
            <person name="Huettel B."/>
            <person name="Barry K.W."/>
            <person name="Haridas S."/>
            <person name="Chen C."/>
            <person name="Bauer D."/>
            <person name="Andreopoulos W."/>
            <person name="Pangilinan J."/>
            <person name="LaButti K."/>
            <person name="Riley R."/>
            <person name="Lipzen A."/>
            <person name="Clum A."/>
            <person name="Drula E."/>
            <person name="Henrissat B."/>
            <person name="Kohler A."/>
            <person name="Grigoriev I.V."/>
            <person name="Martin F.M."/>
            <person name="Hacquard S."/>
        </authorList>
    </citation>
    <scope>NUCLEOTIDE SEQUENCE [LARGE SCALE GENOMIC DNA]</scope>
    <source>
        <strain evidence="2 3">MPI-CAGE-CH-0241</strain>
    </source>
</reference>
<keyword evidence="1" id="KW-0732">Signal</keyword>
<dbReference type="CDD" id="cd15482">
    <property type="entry name" value="Sialidase_non-viral"/>
    <property type="match status" value="1"/>
</dbReference>
<dbReference type="PANTHER" id="PTHR38792">
    <property type="entry name" value="BNR/ASP-BOX REPEAT DOMAIN PROTEIN (AFU_ORTHOLOGUE AFUA_7G06430)-RELATED"/>
    <property type="match status" value="1"/>
</dbReference>
<evidence type="ECO:0000313" key="3">
    <source>
        <dbReference type="Proteomes" id="UP000777438"/>
    </source>
</evidence>
<comment type="caution">
    <text evidence="2">The sequence shown here is derived from an EMBL/GenBank/DDBJ whole genome shotgun (WGS) entry which is preliminary data.</text>
</comment>
<dbReference type="InterPro" id="IPR036278">
    <property type="entry name" value="Sialidase_sf"/>
</dbReference>
<dbReference type="Proteomes" id="UP000777438">
    <property type="component" value="Unassembled WGS sequence"/>
</dbReference>
<dbReference type="SUPFAM" id="SSF50939">
    <property type="entry name" value="Sialidases"/>
    <property type="match status" value="1"/>
</dbReference>
<evidence type="ECO:0000256" key="1">
    <source>
        <dbReference type="SAM" id="SignalP"/>
    </source>
</evidence>
<evidence type="ECO:0000313" key="2">
    <source>
        <dbReference type="EMBL" id="KAH6874390.1"/>
    </source>
</evidence>
<dbReference type="OrthoDB" id="2130735at2759"/>
<gene>
    <name evidence="2" type="ORF">B0T10DRAFT_586344</name>
</gene>
<accession>A0A9P8VRH1</accession>
<dbReference type="EMBL" id="JAGPYM010000039">
    <property type="protein sequence ID" value="KAH6874390.1"/>
    <property type="molecule type" value="Genomic_DNA"/>
</dbReference>
<proteinExistence type="predicted"/>
<sequence length="379" mass="41444">MLGIKASLLFSCLALVCPAPGRVIQERAVADHVVTFQPIYYPPSNYNTPKTLYGRTVQLADGTLLATWENYSPEPPLVYFPIYRSTDKGETWSSFSTVTDTKNGWGLRYQPFLYVLPQKIGNLAKGTILLAGNSIPTDLSKTKIDLYASTDSGKTWSFVSSIASGGKAVPNNGETPVWEPFLMVYNNQLVCYYSDQRDSAYGQKLVHQTSSDGVTWGSVVNDVRGTSYSQRPGMTTVTSLPNGKWMMTFEYGGGTSPSGASFPIYYRISSSPLTFDSAANQLLKAGTRYPSSSPYLTWSSSGGTNGTLVVTANSDNGIYINTKLGDANSWTYYDIPQPGAYSRQAMVMDNPDWLYVMSAGYLGGNNWVTDSVFKLPNLS</sequence>
<dbReference type="AlphaFoldDB" id="A0A9P8VRH1"/>
<dbReference type="Gene3D" id="2.120.10.10">
    <property type="match status" value="1"/>
</dbReference>
<organism evidence="2 3">
    <name type="scientific">Thelonectria olida</name>
    <dbReference type="NCBI Taxonomy" id="1576542"/>
    <lineage>
        <taxon>Eukaryota</taxon>
        <taxon>Fungi</taxon>
        <taxon>Dikarya</taxon>
        <taxon>Ascomycota</taxon>
        <taxon>Pezizomycotina</taxon>
        <taxon>Sordariomycetes</taxon>
        <taxon>Hypocreomycetidae</taxon>
        <taxon>Hypocreales</taxon>
        <taxon>Nectriaceae</taxon>
        <taxon>Thelonectria</taxon>
    </lineage>
</organism>
<name>A0A9P8VRH1_9HYPO</name>